<evidence type="ECO:0000313" key="1">
    <source>
        <dbReference type="EMBL" id="STZ75612.1"/>
    </source>
</evidence>
<dbReference type="AlphaFoldDB" id="A0A378UGN0"/>
<protein>
    <submittedName>
        <fullName evidence="1">Uncharacterized protein</fullName>
    </submittedName>
</protein>
<dbReference type="Proteomes" id="UP000254651">
    <property type="component" value="Unassembled WGS sequence"/>
</dbReference>
<evidence type="ECO:0000313" key="2">
    <source>
        <dbReference type="Proteomes" id="UP000254651"/>
    </source>
</evidence>
<accession>A0A378UGN0</accession>
<organism evidence="1 2">
    <name type="scientific">Bergeriella denitrificans</name>
    <name type="common">Neisseria denitrificans</name>
    <dbReference type="NCBI Taxonomy" id="494"/>
    <lineage>
        <taxon>Bacteria</taxon>
        <taxon>Pseudomonadati</taxon>
        <taxon>Pseudomonadota</taxon>
        <taxon>Betaproteobacteria</taxon>
        <taxon>Neisseriales</taxon>
        <taxon>Neisseriaceae</taxon>
        <taxon>Bergeriella</taxon>
    </lineage>
</organism>
<reference evidence="1 2" key="1">
    <citation type="submission" date="2018-06" db="EMBL/GenBank/DDBJ databases">
        <authorList>
            <consortium name="Pathogen Informatics"/>
            <person name="Doyle S."/>
        </authorList>
    </citation>
    <scope>NUCLEOTIDE SEQUENCE [LARGE SCALE GENOMIC DNA]</scope>
    <source>
        <strain evidence="1 2">NCTC10295</strain>
    </source>
</reference>
<keyword evidence="2" id="KW-1185">Reference proteome</keyword>
<proteinExistence type="predicted"/>
<dbReference type="RefSeq" id="WP_066076616.1">
    <property type="nucleotide sequence ID" value="NZ_CP181246.1"/>
</dbReference>
<gene>
    <name evidence="1" type="ORF">NCTC10295_00353</name>
</gene>
<sequence length="222" mass="23980">MPASLIRDYLQTQGLKLPQDDVRIAYAAAQAVMDLGRASVDRSVLWYACDGVALADYLPQTEENEALLKQVFMALDSVYSRQAHIRSAVVYAHLPAEETGAQLVCLSRQGELIEHCLSVDEAAGQSHLPCRTAQSGWLNICNDSAHWLAIGELAGEHNLRSGAQFTAPVCTAGGAVLGVVHVEFDDKDRADEAAQAEWTALALALAAPLQKLLRVEDIDGEE</sequence>
<name>A0A378UGN0_BERDE</name>
<dbReference type="EMBL" id="UGQS01000001">
    <property type="protein sequence ID" value="STZ75612.1"/>
    <property type="molecule type" value="Genomic_DNA"/>
</dbReference>